<dbReference type="HOGENOM" id="CLU_3207110_0_0_6"/>
<reference evidence="1" key="1">
    <citation type="submission" date="2013-07" db="EMBL/GenBank/DDBJ databases">
        <title>Sub-species coevolution in mutualistic symbiosis.</title>
        <authorList>
            <person name="Murfin K."/>
            <person name="Klassen J."/>
            <person name="Lee M."/>
            <person name="Forst S."/>
            <person name="Stock P."/>
            <person name="Goodrich-Blair H."/>
        </authorList>
    </citation>
    <scope>NUCLEOTIDE SEQUENCE [LARGE SCALE GENOMIC DNA]</scope>
    <source>
        <strain evidence="1">Kraussei Becker Underwood</strain>
    </source>
</reference>
<gene>
    <name evidence="1" type="ORF">XBKB1_2580006</name>
</gene>
<sequence length="45" mass="5039">MVDPNAALCHHLLEIGSVGAKLQNAIFGFFDLRLSKNHSSMKWLQ</sequence>
<evidence type="ECO:0000313" key="2">
    <source>
        <dbReference type="Proteomes" id="UP000028493"/>
    </source>
</evidence>
<protein>
    <submittedName>
        <fullName evidence="1">Helix-turn-helix domain-containing protein</fullName>
    </submittedName>
</protein>
<proteinExistence type="predicted"/>
<dbReference type="Proteomes" id="UP000028493">
    <property type="component" value="Unassembled WGS sequence"/>
</dbReference>
<evidence type="ECO:0000313" key="1">
    <source>
        <dbReference type="EMBL" id="CDH24240.1"/>
    </source>
</evidence>
<name>A0A077PIP4_XENBV</name>
<organism evidence="1 2">
    <name type="scientific">Xenorhabdus bovienii str. kraussei Becker Underwood</name>
    <dbReference type="NCBI Taxonomy" id="1398204"/>
    <lineage>
        <taxon>Bacteria</taxon>
        <taxon>Pseudomonadati</taxon>
        <taxon>Pseudomonadota</taxon>
        <taxon>Gammaproteobacteria</taxon>
        <taxon>Enterobacterales</taxon>
        <taxon>Morganellaceae</taxon>
        <taxon>Xenorhabdus</taxon>
    </lineage>
</organism>
<dbReference type="EMBL" id="CBSZ010000177">
    <property type="protein sequence ID" value="CDH24240.1"/>
    <property type="molecule type" value="Genomic_DNA"/>
</dbReference>
<comment type="caution">
    <text evidence="1">The sequence shown here is derived from an EMBL/GenBank/DDBJ whole genome shotgun (WGS) entry which is preliminary data.</text>
</comment>
<accession>A0A077PIP4</accession>
<dbReference type="AlphaFoldDB" id="A0A077PIP4"/>